<reference evidence="1 2" key="1">
    <citation type="submission" date="2020-06" db="EMBL/GenBank/DDBJ databases">
        <title>Transcriptomic and genomic resources for Thalictrum thalictroides and T. hernandezii: Facilitating candidate gene discovery in an emerging model plant lineage.</title>
        <authorList>
            <person name="Arias T."/>
            <person name="Riano-Pachon D.M."/>
            <person name="Di Stilio V.S."/>
        </authorList>
    </citation>
    <scope>NUCLEOTIDE SEQUENCE [LARGE SCALE GENOMIC DNA]</scope>
    <source>
        <strain evidence="2">cv. WT478/WT964</strain>
        <tissue evidence="1">Leaves</tissue>
    </source>
</reference>
<organism evidence="1 2">
    <name type="scientific">Thalictrum thalictroides</name>
    <name type="common">Rue-anemone</name>
    <name type="synonym">Anemone thalictroides</name>
    <dbReference type="NCBI Taxonomy" id="46969"/>
    <lineage>
        <taxon>Eukaryota</taxon>
        <taxon>Viridiplantae</taxon>
        <taxon>Streptophyta</taxon>
        <taxon>Embryophyta</taxon>
        <taxon>Tracheophyta</taxon>
        <taxon>Spermatophyta</taxon>
        <taxon>Magnoliopsida</taxon>
        <taxon>Ranunculales</taxon>
        <taxon>Ranunculaceae</taxon>
        <taxon>Thalictroideae</taxon>
        <taxon>Thalictrum</taxon>
    </lineage>
</organism>
<accession>A0A7J6WGU6</accession>
<sequence length="76" mass="8438">MASSSGSSGSGVRKRAAHIIGRLYGAVRRSTCEQHFNEFHPFHLKLSEVAWGVARSDPEMQKQLLTFFPCGSSKDR</sequence>
<proteinExistence type="predicted"/>
<dbReference type="Proteomes" id="UP000554482">
    <property type="component" value="Unassembled WGS sequence"/>
</dbReference>
<evidence type="ECO:0000313" key="2">
    <source>
        <dbReference type="Proteomes" id="UP000554482"/>
    </source>
</evidence>
<gene>
    <name evidence="1" type="ORF">FRX31_015089</name>
</gene>
<protein>
    <submittedName>
        <fullName evidence="1">Uncharacterized protein</fullName>
    </submittedName>
</protein>
<evidence type="ECO:0000313" key="1">
    <source>
        <dbReference type="EMBL" id="KAF5195322.1"/>
    </source>
</evidence>
<comment type="caution">
    <text evidence="1">The sequence shown here is derived from an EMBL/GenBank/DDBJ whole genome shotgun (WGS) entry which is preliminary data.</text>
</comment>
<keyword evidence="2" id="KW-1185">Reference proteome</keyword>
<dbReference type="EMBL" id="JABWDY010017476">
    <property type="protein sequence ID" value="KAF5195322.1"/>
    <property type="molecule type" value="Genomic_DNA"/>
</dbReference>
<dbReference type="AlphaFoldDB" id="A0A7J6WGU6"/>
<name>A0A7J6WGU6_THATH</name>